<dbReference type="OrthoDB" id="718685at2759"/>
<dbReference type="AlphaFoldDB" id="A0A6G1FGQ0"/>
<sequence>MGEGETPPVAANRLRLVAGWPTLSTACFYFGGDNTSDSPAPFCCQLGQGGGVPAPASSSAQEKAQGPTAWVLASPQSPSCRDQPVLAWACGLGFTDKAENEKISKQAQDDYCKLFDNPLSDSHLAALAAIFGWKVGETDQAGSVGALVEVC</sequence>
<dbReference type="Proteomes" id="UP000479710">
    <property type="component" value="Unassembled WGS sequence"/>
</dbReference>
<dbReference type="EMBL" id="SPHZ02000001">
    <property type="protein sequence ID" value="KAF0936041.1"/>
    <property type="molecule type" value="Genomic_DNA"/>
</dbReference>
<organism evidence="1 2">
    <name type="scientific">Oryza meyeriana var. granulata</name>
    <dbReference type="NCBI Taxonomy" id="110450"/>
    <lineage>
        <taxon>Eukaryota</taxon>
        <taxon>Viridiplantae</taxon>
        <taxon>Streptophyta</taxon>
        <taxon>Embryophyta</taxon>
        <taxon>Tracheophyta</taxon>
        <taxon>Spermatophyta</taxon>
        <taxon>Magnoliopsida</taxon>
        <taxon>Liliopsida</taxon>
        <taxon>Poales</taxon>
        <taxon>Poaceae</taxon>
        <taxon>BOP clade</taxon>
        <taxon>Oryzoideae</taxon>
        <taxon>Oryzeae</taxon>
        <taxon>Oryzinae</taxon>
        <taxon>Oryza</taxon>
        <taxon>Oryza meyeriana</taxon>
    </lineage>
</organism>
<name>A0A6G1FGQ0_9ORYZ</name>
<protein>
    <submittedName>
        <fullName evidence="1">Uncharacterized protein</fullName>
    </submittedName>
</protein>
<proteinExistence type="predicted"/>
<evidence type="ECO:0000313" key="1">
    <source>
        <dbReference type="EMBL" id="KAF0936041.1"/>
    </source>
</evidence>
<accession>A0A6G1FGQ0</accession>
<gene>
    <name evidence="1" type="ORF">E2562_038348</name>
</gene>
<keyword evidence="2" id="KW-1185">Reference proteome</keyword>
<reference evidence="1 2" key="1">
    <citation type="submission" date="2019-11" db="EMBL/GenBank/DDBJ databases">
        <title>Whole genome sequence of Oryza granulata.</title>
        <authorList>
            <person name="Li W."/>
        </authorList>
    </citation>
    <scope>NUCLEOTIDE SEQUENCE [LARGE SCALE GENOMIC DNA]</scope>
    <source>
        <strain evidence="2">cv. Menghai</strain>
        <tissue evidence="1">Leaf</tissue>
    </source>
</reference>
<evidence type="ECO:0000313" key="2">
    <source>
        <dbReference type="Proteomes" id="UP000479710"/>
    </source>
</evidence>
<comment type="caution">
    <text evidence="1">The sequence shown here is derived from an EMBL/GenBank/DDBJ whole genome shotgun (WGS) entry which is preliminary data.</text>
</comment>